<evidence type="ECO:0000313" key="6">
    <source>
        <dbReference type="EMBL" id="SFM01299.1"/>
    </source>
</evidence>
<dbReference type="GO" id="GO:0032993">
    <property type="term" value="C:protein-DNA complex"/>
    <property type="evidence" value="ECO:0007669"/>
    <property type="project" value="TreeGrafter"/>
</dbReference>
<keyword evidence="7" id="KW-1185">Reference proteome</keyword>
<dbReference type="Pfam" id="PF00072">
    <property type="entry name" value="Response_reg"/>
    <property type="match status" value="1"/>
</dbReference>
<dbReference type="SUPFAM" id="SSF52172">
    <property type="entry name" value="CheY-like"/>
    <property type="match status" value="1"/>
</dbReference>
<dbReference type="RefSeq" id="WP_092020759.1">
    <property type="nucleotide sequence ID" value="NZ_FOUE01000001.1"/>
</dbReference>
<dbReference type="Proteomes" id="UP000198519">
    <property type="component" value="Unassembled WGS sequence"/>
</dbReference>
<evidence type="ECO:0000256" key="3">
    <source>
        <dbReference type="PROSITE-ProRule" id="PRU00169"/>
    </source>
</evidence>
<dbReference type="GO" id="GO:0005829">
    <property type="term" value="C:cytosol"/>
    <property type="evidence" value="ECO:0007669"/>
    <property type="project" value="TreeGrafter"/>
</dbReference>
<dbReference type="SMART" id="SM00448">
    <property type="entry name" value="REC"/>
    <property type="match status" value="1"/>
</dbReference>
<dbReference type="InterPro" id="IPR011006">
    <property type="entry name" value="CheY-like_superfamily"/>
</dbReference>
<gene>
    <name evidence="6" type="ORF">SAMN04487963_1011</name>
</gene>
<dbReference type="Pfam" id="PF04397">
    <property type="entry name" value="LytTR"/>
    <property type="match status" value="1"/>
</dbReference>
<keyword evidence="2" id="KW-0238">DNA-binding</keyword>
<keyword evidence="3" id="KW-0597">Phosphoprotein</keyword>
<sequence length="248" mass="27982">MTNKKVLIADDEPLARERIHRLVDALPEFTVCAEASDGHEALSLTAEHGPDVVLLDIRMPGMDGLEAAERLSALEQPPAIIFCTAYDHYAITAFEVQAVAYLLKPVRREALADALTKAGRVNRLQLQSIQSRDQESGAQLAIRTHRGTELIDLAQVFYCEADQKYVTIHHHHGESVTDHTLKELEGRFPDELLRIHRHTLVGVRHIQGLTRNNDGHWFLNLSDRSTALPVSRRHAGSVREWLEKHRPL</sequence>
<evidence type="ECO:0000256" key="1">
    <source>
        <dbReference type="ARBA" id="ARBA00023012"/>
    </source>
</evidence>
<evidence type="ECO:0000256" key="2">
    <source>
        <dbReference type="ARBA" id="ARBA00023125"/>
    </source>
</evidence>
<organism evidence="6 7">
    <name type="scientific">Marinobacter zhejiangensis</name>
    <dbReference type="NCBI Taxonomy" id="488535"/>
    <lineage>
        <taxon>Bacteria</taxon>
        <taxon>Pseudomonadati</taxon>
        <taxon>Pseudomonadota</taxon>
        <taxon>Gammaproteobacteria</taxon>
        <taxon>Pseudomonadales</taxon>
        <taxon>Marinobacteraceae</taxon>
        <taxon>Marinobacter</taxon>
    </lineage>
</organism>
<reference evidence="7" key="1">
    <citation type="submission" date="2016-10" db="EMBL/GenBank/DDBJ databases">
        <authorList>
            <person name="Varghese N."/>
            <person name="Submissions S."/>
        </authorList>
    </citation>
    <scope>NUCLEOTIDE SEQUENCE [LARGE SCALE GENOMIC DNA]</scope>
    <source>
        <strain evidence="7">CGMCC 1.7061</strain>
    </source>
</reference>
<dbReference type="InterPro" id="IPR039420">
    <property type="entry name" value="WalR-like"/>
</dbReference>
<dbReference type="PROSITE" id="PS50110">
    <property type="entry name" value="RESPONSE_REGULATORY"/>
    <property type="match status" value="1"/>
</dbReference>
<evidence type="ECO:0000313" key="7">
    <source>
        <dbReference type="Proteomes" id="UP000198519"/>
    </source>
</evidence>
<dbReference type="GO" id="GO:0000976">
    <property type="term" value="F:transcription cis-regulatory region binding"/>
    <property type="evidence" value="ECO:0007669"/>
    <property type="project" value="TreeGrafter"/>
</dbReference>
<proteinExistence type="predicted"/>
<evidence type="ECO:0000259" key="4">
    <source>
        <dbReference type="PROSITE" id="PS50110"/>
    </source>
</evidence>
<feature type="modified residue" description="4-aspartylphosphate" evidence="3">
    <location>
        <position position="56"/>
    </location>
</feature>
<accession>A0A1I4MDM4</accession>
<dbReference type="SMART" id="SM00850">
    <property type="entry name" value="LytTR"/>
    <property type="match status" value="1"/>
</dbReference>
<evidence type="ECO:0000259" key="5">
    <source>
        <dbReference type="PROSITE" id="PS50930"/>
    </source>
</evidence>
<name>A0A1I4MDM4_9GAMM</name>
<dbReference type="OrthoDB" id="236568at2"/>
<keyword evidence="1" id="KW-0902">Two-component regulatory system</keyword>
<feature type="domain" description="HTH LytTR-type" evidence="5">
    <location>
        <begin position="140"/>
        <end position="244"/>
    </location>
</feature>
<dbReference type="EMBL" id="FOUE01000001">
    <property type="protein sequence ID" value="SFM01299.1"/>
    <property type="molecule type" value="Genomic_DNA"/>
</dbReference>
<feature type="domain" description="Response regulatory" evidence="4">
    <location>
        <begin position="5"/>
        <end position="119"/>
    </location>
</feature>
<dbReference type="AlphaFoldDB" id="A0A1I4MDM4"/>
<dbReference type="PANTHER" id="PTHR48111:SF3">
    <property type="entry name" value="TRANSCRIPTIONAL REGULATORY PROTEIN BTSR"/>
    <property type="match status" value="1"/>
</dbReference>
<dbReference type="PANTHER" id="PTHR48111">
    <property type="entry name" value="REGULATOR OF RPOS"/>
    <property type="match status" value="1"/>
</dbReference>
<dbReference type="InterPro" id="IPR001789">
    <property type="entry name" value="Sig_transdc_resp-reg_receiver"/>
</dbReference>
<dbReference type="InterPro" id="IPR007492">
    <property type="entry name" value="LytTR_DNA-bd_dom"/>
</dbReference>
<dbReference type="Gene3D" id="2.40.50.1020">
    <property type="entry name" value="LytTr DNA-binding domain"/>
    <property type="match status" value="1"/>
</dbReference>
<dbReference type="Gene3D" id="3.40.50.2300">
    <property type="match status" value="1"/>
</dbReference>
<dbReference type="STRING" id="488535.SAMN04487963_1011"/>
<dbReference type="GO" id="GO:0000156">
    <property type="term" value="F:phosphorelay response regulator activity"/>
    <property type="evidence" value="ECO:0007669"/>
    <property type="project" value="TreeGrafter"/>
</dbReference>
<dbReference type="PROSITE" id="PS50930">
    <property type="entry name" value="HTH_LYTTR"/>
    <property type="match status" value="1"/>
</dbReference>
<dbReference type="GO" id="GO:0006355">
    <property type="term" value="P:regulation of DNA-templated transcription"/>
    <property type="evidence" value="ECO:0007669"/>
    <property type="project" value="TreeGrafter"/>
</dbReference>
<protein>
    <submittedName>
        <fullName evidence="6">Two component transcriptional regulator, LytTR family</fullName>
    </submittedName>
</protein>